<keyword evidence="2" id="KW-1185">Reference proteome</keyword>
<comment type="caution">
    <text evidence="1">The sequence shown here is derived from an EMBL/GenBank/DDBJ whole genome shotgun (WGS) entry which is preliminary data.</text>
</comment>
<proteinExistence type="predicted"/>
<reference evidence="1 2" key="1">
    <citation type="submission" date="2011-08" db="EMBL/GenBank/DDBJ databases">
        <title>The Genome Sequence of Selenomonas noxia F0398.</title>
        <authorList>
            <consortium name="The Broad Institute Genome Sequencing Platform"/>
            <person name="Earl A."/>
            <person name="Ward D."/>
            <person name="Feldgarden M."/>
            <person name="Gevers D."/>
            <person name="Izard J."/>
            <person name="Ganesan A."/>
            <person name="Blanton J.M."/>
            <person name="Baranova O.V."/>
            <person name="Tanner A.C."/>
            <person name="Dewhirst F.E."/>
            <person name="Young S.K."/>
            <person name="Zeng Q."/>
            <person name="Gargeya S."/>
            <person name="Fitzgerald M."/>
            <person name="Haas B."/>
            <person name="Abouelleil A."/>
            <person name="Alvarado L."/>
            <person name="Arachchi H.M."/>
            <person name="Berlin A."/>
            <person name="Brown A."/>
            <person name="Chapman S.B."/>
            <person name="Chen Z."/>
            <person name="Dunbar C."/>
            <person name="Freedman E."/>
            <person name="Gearin G."/>
            <person name="Gellesch M."/>
            <person name="Goldberg J."/>
            <person name="Griggs A."/>
            <person name="Gujja S."/>
            <person name="Heiman D."/>
            <person name="Howarth C."/>
            <person name="Larson L."/>
            <person name="Lui A."/>
            <person name="MacDonald P.J.P."/>
            <person name="Montmayeur A."/>
            <person name="Murphy C."/>
            <person name="Neiman D."/>
            <person name="Pearson M."/>
            <person name="Priest M."/>
            <person name="Roberts A."/>
            <person name="Saif S."/>
            <person name="Shea T."/>
            <person name="Shenoy N."/>
            <person name="Sisk P."/>
            <person name="Stolte C."/>
            <person name="Sykes S."/>
            <person name="Wortman J."/>
            <person name="Nusbaum C."/>
            <person name="Birren B."/>
        </authorList>
    </citation>
    <scope>NUCLEOTIDE SEQUENCE [LARGE SCALE GENOMIC DNA]</scope>
    <source>
        <strain evidence="1 2">F0398</strain>
    </source>
</reference>
<dbReference type="Proteomes" id="UP000003175">
    <property type="component" value="Unassembled WGS sequence"/>
</dbReference>
<dbReference type="EMBL" id="ADGH01000003">
    <property type="protein sequence ID" value="EHG25560.1"/>
    <property type="molecule type" value="Genomic_DNA"/>
</dbReference>
<dbReference type="RefSeq" id="WP_006695661.1">
    <property type="nucleotide sequence ID" value="NZ_JH376857.1"/>
</dbReference>
<evidence type="ECO:0008006" key="3">
    <source>
        <dbReference type="Google" id="ProtNLM"/>
    </source>
</evidence>
<gene>
    <name evidence="1" type="ORF">HMPREF9432_00061</name>
</gene>
<sequence length="238" mass="27131">MTQEQFHERIHVVLDRLGAAAPPHELFAGGAEDWHARARLAHFLAQMPEHRAEAIELFQSIIDADPNEELAQDVEEKVYALQGLSALEAREKETQAAALDHINMAIECAESTDFLYKYILRGELWADRWNLMHKLGMTEEAEAEVDERIAAFDGLEDTVPHNSYLYYGYRFKAHLAAERGVVLIAKDYMHMALHAMEIPPAYEQGLADAFTASHENASWILREIDRATPNPEQLHWDI</sequence>
<organism evidence="1 2">
    <name type="scientific">Selenomonas noxia F0398</name>
    <dbReference type="NCBI Taxonomy" id="702437"/>
    <lineage>
        <taxon>Bacteria</taxon>
        <taxon>Bacillati</taxon>
        <taxon>Bacillota</taxon>
        <taxon>Negativicutes</taxon>
        <taxon>Selenomonadales</taxon>
        <taxon>Selenomonadaceae</taxon>
        <taxon>Selenomonas</taxon>
    </lineage>
</organism>
<name>A0ABN0DRL7_9FIRM</name>
<accession>A0ABN0DRL7</accession>
<evidence type="ECO:0000313" key="1">
    <source>
        <dbReference type="EMBL" id="EHG25560.1"/>
    </source>
</evidence>
<protein>
    <recommendedName>
        <fullName evidence="3">Tetratricopeptide repeat protein</fullName>
    </recommendedName>
</protein>
<evidence type="ECO:0000313" key="2">
    <source>
        <dbReference type="Proteomes" id="UP000003175"/>
    </source>
</evidence>